<evidence type="ECO:0000313" key="4">
    <source>
        <dbReference type="EMBL" id="RID80828.1"/>
    </source>
</evidence>
<dbReference type="Gene3D" id="2.40.70.10">
    <property type="entry name" value="Acid Proteases"/>
    <property type="match status" value="3"/>
</dbReference>
<reference evidence="4 5" key="1">
    <citation type="submission" date="2018-06" db="EMBL/GenBank/DDBJ databases">
        <title>WGS assembly of Brassica rapa FPsc.</title>
        <authorList>
            <person name="Bowman J."/>
            <person name="Kohchi T."/>
            <person name="Yamato K."/>
            <person name="Jenkins J."/>
            <person name="Shu S."/>
            <person name="Ishizaki K."/>
            <person name="Yamaoka S."/>
            <person name="Nishihama R."/>
            <person name="Nakamura Y."/>
            <person name="Berger F."/>
            <person name="Adam C."/>
            <person name="Aki S."/>
            <person name="Althoff F."/>
            <person name="Araki T."/>
            <person name="Arteaga-Vazquez M."/>
            <person name="Balasubrmanian S."/>
            <person name="Bauer D."/>
            <person name="Boehm C."/>
            <person name="Briginshaw L."/>
            <person name="Caballero-Perez J."/>
            <person name="Catarino B."/>
            <person name="Chen F."/>
            <person name="Chiyoda S."/>
            <person name="Chovatia M."/>
            <person name="Davies K."/>
            <person name="Delmans M."/>
            <person name="Demura T."/>
            <person name="Dierschke T."/>
            <person name="Dolan L."/>
            <person name="Dorantes-Acosta A."/>
            <person name="Eklund D."/>
            <person name="Florent S."/>
            <person name="Flores-Sandoval E."/>
            <person name="Fujiyama A."/>
            <person name="Fukuzawa H."/>
            <person name="Galik B."/>
            <person name="Grimanelli D."/>
            <person name="Grimwood J."/>
            <person name="Grossniklaus U."/>
            <person name="Hamada T."/>
            <person name="Haseloff J."/>
            <person name="Hetherington A."/>
            <person name="Higo A."/>
            <person name="Hirakawa Y."/>
            <person name="Hundley H."/>
            <person name="Ikeda Y."/>
            <person name="Inoue K."/>
            <person name="Inoue S."/>
            <person name="Ishida S."/>
            <person name="Jia Q."/>
            <person name="Kakita M."/>
            <person name="Kanazawa T."/>
            <person name="Kawai Y."/>
            <person name="Kawashima T."/>
            <person name="Kennedy M."/>
            <person name="Kinose K."/>
            <person name="Kinoshita T."/>
            <person name="Kohara Y."/>
            <person name="Koide E."/>
            <person name="Komatsu K."/>
            <person name="Kopischke S."/>
            <person name="Kubo M."/>
            <person name="Kyozuka J."/>
            <person name="Lagercrantz U."/>
            <person name="Lin S."/>
            <person name="Lindquist E."/>
            <person name="Lipzen A."/>
            <person name="Lu C."/>
            <person name="Luna E."/>
            <person name="Martienssen R."/>
            <person name="Minamino N."/>
            <person name="Mizutani M."/>
            <person name="Mizutani M."/>
            <person name="Mochizuki N."/>
            <person name="Monte I."/>
            <person name="Mosher R."/>
            <person name="Nagasaki H."/>
            <person name="Nakagami H."/>
            <person name="Naramoto S."/>
            <person name="Nishitani K."/>
            <person name="Ohtani M."/>
            <person name="Okamoto T."/>
            <person name="Okumura M."/>
            <person name="Phillips J."/>
            <person name="Pollak B."/>
            <person name="Reinders A."/>
            <person name="Roevekamp M."/>
            <person name="Sano R."/>
            <person name="Sawa S."/>
            <person name="Schmid M."/>
            <person name="Shirakawa M."/>
            <person name="Solano R."/>
            <person name="Spunde A."/>
            <person name="Suetsugu N."/>
            <person name="Sugano S."/>
            <person name="Sugiyama A."/>
            <person name="Sun R."/>
            <person name="Suzuki Y."/>
            <person name="Takenaka M."/>
            <person name="Takezawa D."/>
            <person name="Tomogane H."/>
            <person name="Tsuzuki M."/>
            <person name="Ueda T."/>
            <person name="Umeda M."/>
            <person name="Ward J."/>
            <person name="Watanabe Y."/>
            <person name="Yazaki K."/>
            <person name="Yokoyama R."/>
            <person name="Yoshitake Y."/>
            <person name="Yotsui I."/>
            <person name="Zachgo S."/>
            <person name="Schmutz J."/>
        </authorList>
    </citation>
    <scope>NUCLEOTIDE SEQUENCE [LARGE SCALE GENOMIC DNA]</scope>
    <source>
        <strain evidence="5">cv. B-3</strain>
    </source>
</reference>
<dbReference type="GO" id="GO:0006508">
    <property type="term" value="P:proteolysis"/>
    <property type="evidence" value="ECO:0007669"/>
    <property type="project" value="InterPro"/>
</dbReference>
<feature type="domain" description="Xylanase inhibitor N-terminal" evidence="3">
    <location>
        <begin position="70"/>
        <end position="128"/>
    </location>
</feature>
<dbReference type="SUPFAM" id="SSF50630">
    <property type="entry name" value="Acid proteases"/>
    <property type="match status" value="1"/>
</dbReference>
<protein>
    <recommendedName>
        <fullName evidence="6">Peptidase A1 domain-containing protein</fullName>
    </recommendedName>
</protein>
<dbReference type="PANTHER" id="PTHR47965:SF103">
    <property type="entry name" value="EUKARYOTIC ASPARTYL PROTEASE FAMILY PROTEIN"/>
    <property type="match status" value="1"/>
</dbReference>
<dbReference type="InterPro" id="IPR021109">
    <property type="entry name" value="Peptidase_aspartic_dom_sf"/>
</dbReference>
<gene>
    <name evidence="4" type="ORF">BRARA_A03463</name>
</gene>
<accession>A0A398AVM7</accession>
<evidence type="ECO:0000259" key="2">
    <source>
        <dbReference type="Pfam" id="PF14541"/>
    </source>
</evidence>
<evidence type="ECO:0000313" key="5">
    <source>
        <dbReference type="Proteomes" id="UP000264353"/>
    </source>
</evidence>
<sequence>MTVGQPPLSVNLVLDVSGSALFFQCGKPGYKSTSYDPILCGSRCCPTPKDECFHNTCYGPFRPTCRNETCTSADVSLLPDGANGVLGLANSSTSFVSDLVSSYKIPYKVALCLPSKSGKDYSGNAYIGGGPYLLPLDHRCFLLHYFSLKRKDLTGLLVSTPLISNRETKEHGEDYNYFIDVKSIEVNGKRLSFDHDLLKNKRGHWGRTKIKNVIPYTLLEAYIYKALVRAFSEKTKKRKAVYPFTDCFSYKSFGEKSLLGKETPVISLVLGEGAKWDIYGPNSLVKVNKNVVCLAFQEADEFESLFPIEIGGYQMEDNLVEFDLEASKFSFTSSLLRHNTSCSPQ</sequence>
<evidence type="ECO:0000256" key="1">
    <source>
        <dbReference type="ARBA" id="ARBA00007447"/>
    </source>
</evidence>
<dbReference type="InterPro" id="IPR032799">
    <property type="entry name" value="TAXi_C"/>
</dbReference>
<dbReference type="AlphaFoldDB" id="A0A398AVM7"/>
<name>A0A398AVM7_BRACM</name>
<proteinExistence type="inferred from homology"/>
<dbReference type="Pfam" id="PF14541">
    <property type="entry name" value="TAXi_C"/>
    <property type="match status" value="1"/>
</dbReference>
<organism evidence="4 5">
    <name type="scientific">Brassica campestris</name>
    <name type="common">Field mustard</name>
    <dbReference type="NCBI Taxonomy" id="3711"/>
    <lineage>
        <taxon>Eukaryota</taxon>
        <taxon>Viridiplantae</taxon>
        <taxon>Streptophyta</taxon>
        <taxon>Embryophyta</taxon>
        <taxon>Tracheophyta</taxon>
        <taxon>Spermatophyta</taxon>
        <taxon>Magnoliopsida</taxon>
        <taxon>eudicotyledons</taxon>
        <taxon>Gunneridae</taxon>
        <taxon>Pentapetalae</taxon>
        <taxon>rosids</taxon>
        <taxon>malvids</taxon>
        <taxon>Brassicales</taxon>
        <taxon>Brassicaceae</taxon>
        <taxon>Brassiceae</taxon>
        <taxon>Brassica</taxon>
    </lineage>
</organism>
<comment type="similarity">
    <text evidence="1">Belongs to the peptidase A1 family.</text>
</comment>
<feature type="domain" description="Xylanase inhibitor C-terminal" evidence="2">
    <location>
        <begin position="176"/>
        <end position="332"/>
    </location>
</feature>
<dbReference type="GO" id="GO:0004190">
    <property type="term" value="F:aspartic-type endopeptidase activity"/>
    <property type="evidence" value="ECO:0007669"/>
    <property type="project" value="InterPro"/>
</dbReference>
<dbReference type="Proteomes" id="UP000264353">
    <property type="component" value="Chromosome A1"/>
</dbReference>
<evidence type="ECO:0008006" key="6">
    <source>
        <dbReference type="Google" id="ProtNLM"/>
    </source>
</evidence>
<dbReference type="EMBL" id="CM010628">
    <property type="protein sequence ID" value="RID80828.1"/>
    <property type="molecule type" value="Genomic_DNA"/>
</dbReference>
<dbReference type="InterPro" id="IPR032861">
    <property type="entry name" value="TAXi_N"/>
</dbReference>
<evidence type="ECO:0000259" key="3">
    <source>
        <dbReference type="Pfam" id="PF14543"/>
    </source>
</evidence>
<dbReference type="Pfam" id="PF14543">
    <property type="entry name" value="TAXi_N"/>
    <property type="match status" value="1"/>
</dbReference>
<dbReference type="InterPro" id="IPR001461">
    <property type="entry name" value="Aspartic_peptidase_A1"/>
</dbReference>
<dbReference type="PANTHER" id="PTHR47965">
    <property type="entry name" value="ASPARTYL PROTEASE-RELATED"/>
    <property type="match status" value="1"/>
</dbReference>